<evidence type="ECO:0000256" key="10">
    <source>
        <dbReference type="RuleBase" id="RU365094"/>
    </source>
</evidence>
<evidence type="ECO:0000256" key="5">
    <source>
        <dbReference type="ARBA" id="ARBA00022618"/>
    </source>
</evidence>
<dbReference type="Proteomes" id="UP000178170">
    <property type="component" value="Unassembled WGS sequence"/>
</dbReference>
<evidence type="ECO:0000313" key="13">
    <source>
        <dbReference type="Proteomes" id="UP000178170"/>
    </source>
</evidence>
<dbReference type="Pfam" id="PF00005">
    <property type="entry name" value="ABC_tran"/>
    <property type="match status" value="1"/>
</dbReference>
<keyword evidence="4 10" id="KW-1003">Cell membrane</keyword>
<dbReference type="FunFam" id="3.40.50.300:FF:000056">
    <property type="entry name" value="Cell division ATP-binding protein FtsE"/>
    <property type="match status" value="1"/>
</dbReference>
<evidence type="ECO:0000313" key="12">
    <source>
        <dbReference type="EMBL" id="OHA64495.1"/>
    </source>
</evidence>
<dbReference type="GO" id="GO:0022857">
    <property type="term" value="F:transmembrane transporter activity"/>
    <property type="evidence" value="ECO:0007669"/>
    <property type="project" value="TreeGrafter"/>
</dbReference>
<dbReference type="AlphaFoldDB" id="A0A1G2QV56"/>
<dbReference type="PANTHER" id="PTHR24220:SF470">
    <property type="entry name" value="CELL DIVISION ATP-BINDING PROTEIN FTSE"/>
    <property type="match status" value="1"/>
</dbReference>
<comment type="subcellular location">
    <subcellularLocation>
        <location evidence="10">Cell membrane</location>
        <topology evidence="10">Peripheral membrane protein</topology>
        <orientation evidence="10">Cytoplasmic side</orientation>
    </subcellularLocation>
</comment>
<dbReference type="SUPFAM" id="SSF52540">
    <property type="entry name" value="P-loop containing nucleoside triphosphate hydrolases"/>
    <property type="match status" value="1"/>
</dbReference>
<proteinExistence type="inferred from homology"/>
<organism evidence="12 13">
    <name type="scientific">Candidatus Wildermuthbacteria bacterium RIFCSPHIGHO2_01_FULL_48_27b</name>
    <dbReference type="NCBI Taxonomy" id="1802447"/>
    <lineage>
        <taxon>Bacteria</taxon>
        <taxon>Candidatus Wildermuthiibacteriota</taxon>
    </lineage>
</organism>
<dbReference type="SMART" id="SM00382">
    <property type="entry name" value="AAA"/>
    <property type="match status" value="1"/>
</dbReference>
<dbReference type="GO" id="GO:0005524">
    <property type="term" value="F:ATP binding"/>
    <property type="evidence" value="ECO:0007669"/>
    <property type="project" value="UniProtKB-UniRule"/>
</dbReference>
<evidence type="ECO:0000256" key="9">
    <source>
        <dbReference type="ARBA" id="ARBA00023306"/>
    </source>
</evidence>
<accession>A0A1G2QV56</accession>
<name>A0A1G2QV56_9BACT</name>
<comment type="function">
    <text evidence="10">Part of the ABC transporter FtsEX involved in cellular division.</text>
</comment>
<dbReference type="InterPro" id="IPR017871">
    <property type="entry name" value="ABC_transporter-like_CS"/>
</dbReference>
<keyword evidence="8 10" id="KW-0472">Membrane</keyword>
<comment type="caution">
    <text evidence="12">The sequence shown here is derived from an EMBL/GenBank/DDBJ whole genome shotgun (WGS) entry which is preliminary data.</text>
</comment>
<dbReference type="GO" id="GO:0005886">
    <property type="term" value="C:plasma membrane"/>
    <property type="evidence" value="ECO:0007669"/>
    <property type="project" value="UniProtKB-SubCell"/>
</dbReference>
<dbReference type="InterPro" id="IPR017911">
    <property type="entry name" value="MacB-like_ATP-bd"/>
</dbReference>
<dbReference type="PANTHER" id="PTHR24220">
    <property type="entry name" value="IMPORT ATP-BINDING PROTEIN"/>
    <property type="match status" value="1"/>
</dbReference>
<keyword evidence="7 10" id="KW-0067">ATP-binding</keyword>
<feature type="domain" description="ABC transporter" evidence="11">
    <location>
        <begin position="2"/>
        <end position="227"/>
    </location>
</feature>
<dbReference type="InterPro" id="IPR027417">
    <property type="entry name" value="P-loop_NTPase"/>
</dbReference>
<keyword evidence="9 10" id="KW-0131">Cell cycle</keyword>
<reference evidence="12 13" key="1">
    <citation type="journal article" date="2016" name="Nat. Commun.">
        <title>Thousands of microbial genomes shed light on interconnected biogeochemical processes in an aquifer system.</title>
        <authorList>
            <person name="Anantharaman K."/>
            <person name="Brown C.T."/>
            <person name="Hug L.A."/>
            <person name="Sharon I."/>
            <person name="Castelle C.J."/>
            <person name="Probst A.J."/>
            <person name="Thomas B.C."/>
            <person name="Singh A."/>
            <person name="Wilkins M.J."/>
            <person name="Karaoz U."/>
            <person name="Brodie E.L."/>
            <person name="Williams K.H."/>
            <person name="Hubbard S.S."/>
            <person name="Banfield J.F."/>
        </authorList>
    </citation>
    <scope>NUCLEOTIDE SEQUENCE [LARGE SCALE GENOMIC DNA]</scope>
</reference>
<dbReference type="GO" id="GO:0016887">
    <property type="term" value="F:ATP hydrolysis activity"/>
    <property type="evidence" value="ECO:0007669"/>
    <property type="project" value="InterPro"/>
</dbReference>
<evidence type="ECO:0000259" key="11">
    <source>
        <dbReference type="PROSITE" id="PS50893"/>
    </source>
</evidence>
<keyword evidence="6 10" id="KW-0547">Nucleotide-binding</keyword>
<dbReference type="PROSITE" id="PS50893">
    <property type="entry name" value="ABC_TRANSPORTER_2"/>
    <property type="match status" value="1"/>
</dbReference>
<dbReference type="CDD" id="cd03255">
    <property type="entry name" value="ABC_MJ0796_LolCDE_FtsE"/>
    <property type="match status" value="1"/>
</dbReference>
<evidence type="ECO:0000256" key="3">
    <source>
        <dbReference type="ARBA" id="ARBA00022448"/>
    </source>
</evidence>
<keyword evidence="5 10" id="KW-0132">Cell division</keyword>
<comment type="subunit">
    <text evidence="10">Homodimer. Forms a membrane-associated complex with FtsX.</text>
</comment>
<evidence type="ECO:0000256" key="4">
    <source>
        <dbReference type="ARBA" id="ARBA00022475"/>
    </source>
</evidence>
<protein>
    <recommendedName>
        <fullName evidence="2 10">Cell division ATP-binding protein FtsE</fullName>
    </recommendedName>
</protein>
<dbReference type="Gene3D" id="3.40.50.300">
    <property type="entry name" value="P-loop containing nucleotide triphosphate hydrolases"/>
    <property type="match status" value="1"/>
</dbReference>
<keyword evidence="3" id="KW-0813">Transport</keyword>
<sequence>MISYRNVTKIYPDQSVALRNVSFDIKKGEFVSLVGKSGAGKTTLLKLLLAEERPTEGEVLFDDLLVHQLSPSSLPVLRRNIGMVFQDYKLLNSKTAYENVAYVMEVMGLEEDTIARDVREVLEIVGLGERAHHYPFQLSGGEKQRVAIARALIHRPNCIVADEPTGNLDPYHTRDIIRLLLKINELGTTVILATHNKEIVNRIGRRVLTLVEGQLVRDEEEGKFIVV</sequence>
<evidence type="ECO:0000256" key="1">
    <source>
        <dbReference type="ARBA" id="ARBA00005417"/>
    </source>
</evidence>
<evidence type="ECO:0000256" key="2">
    <source>
        <dbReference type="ARBA" id="ARBA00020019"/>
    </source>
</evidence>
<dbReference type="InterPro" id="IPR005286">
    <property type="entry name" value="Cell_div_FtsE"/>
</dbReference>
<dbReference type="InterPro" id="IPR003593">
    <property type="entry name" value="AAA+_ATPase"/>
</dbReference>
<comment type="similarity">
    <text evidence="1 10">Belongs to the ABC transporter superfamily.</text>
</comment>
<dbReference type="EMBL" id="MHTS01000014">
    <property type="protein sequence ID" value="OHA64495.1"/>
    <property type="molecule type" value="Genomic_DNA"/>
</dbReference>
<dbReference type="InterPro" id="IPR003439">
    <property type="entry name" value="ABC_transporter-like_ATP-bd"/>
</dbReference>
<evidence type="ECO:0000256" key="6">
    <source>
        <dbReference type="ARBA" id="ARBA00022741"/>
    </source>
</evidence>
<dbReference type="InterPro" id="IPR015854">
    <property type="entry name" value="ABC_transpr_LolD-like"/>
</dbReference>
<gene>
    <name evidence="10" type="primary">ftsE</name>
    <name evidence="12" type="ORF">A2843_02275</name>
</gene>
<evidence type="ECO:0000256" key="7">
    <source>
        <dbReference type="ARBA" id="ARBA00022840"/>
    </source>
</evidence>
<dbReference type="PROSITE" id="PS00211">
    <property type="entry name" value="ABC_TRANSPORTER_1"/>
    <property type="match status" value="1"/>
</dbReference>
<evidence type="ECO:0000256" key="8">
    <source>
        <dbReference type="ARBA" id="ARBA00023136"/>
    </source>
</evidence>
<dbReference type="NCBIfam" id="TIGR02673">
    <property type="entry name" value="FtsE"/>
    <property type="match status" value="1"/>
</dbReference>
<dbReference type="GO" id="GO:0051301">
    <property type="term" value="P:cell division"/>
    <property type="evidence" value="ECO:0007669"/>
    <property type="project" value="UniProtKB-UniRule"/>
</dbReference>